<organism evidence="1 2">
    <name type="scientific">Rhododendron molle</name>
    <name type="common">Chinese azalea</name>
    <name type="synonym">Azalea mollis</name>
    <dbReference type="NCBI Taxonomy" id="49168"/>
    <lineage>
        <taxon>Eukaryota</taxon>
        <taxon>Viridiplantae</taxon>
        <taxon>Streptophyta</taxon>
        <taxon>Embryophyta</taxon>
        <taxon>Tracheophyta</taxon>
        <taxon>Spermatophyta</taxon>
        <taxon>Magnoliopsida</taxon>
        <taxon>eudicotyledons</taxon>
        <taxon>Gunneridae</taxon>
        <taxon>Pentapetalae</taxon>
        <taxon>asterids</taxon>
        <taxon>Ericales</taxon>
        <taxon>Ericaceae</taxon>
        <taxon>Ericoideae</taxon>
        <taxon>Rhodoreae</taxon>
        <taxon>Rhododendron</taxon>
    </lineage>
</organism>
<keyword evidence="2" id="KW-1185">Reference proteome</keyword>
<dbReference type="EMBL" id="CM046391">
    <property type="protein sequence ID" value="KAI8557397.1"/>
    <property type="molecule type" value="Genomic_DNA"/>
</dbReference>
<comment type="caution">
    <text evidence="1">The sequence shown here is derived from an EMBL/GenBank/DDBJ whole genome shotgun (WGS) entry which is preliminary data.</text>
</comment>
<sequence>MSISTFHNDSHTDRNPTLTVPIGNPQGCGDRGCYEIVQIVDSVFVAVFIIVIEFGRLTSIIGRRATSSSSEGDGIDGGFPVGVSVFLLFAVAAKSLLHRRGCSVQGHGCERRGRGCGGR</sequence>
<gene>
    <name evidence="1" type="ORF">RHMOL_Rhmol04G0007700</name>
</gene>
<evidence type="ECO:0000313" key="2">
    <source>
        <dbReference type="Proteomes" id="UP001062846"/>
    </source>
</evidence>
<proteinExistence type="predicted"/>
<name>A0ACC0NXZ4_RHOML</name>
<protein>
    <submittedName>
        <fullName evidence="1">Uncharacterized protein</fullName>
    </submittedName>
</protein>
<reference evidence="1" key="1">
    <citation type="submission" date="2022-02" db="EMBL/GenBank/DDBJ databases">
        <title>Plant Genome Project.</title>
        <authorList>
            <person name="Zhang R.-G."/>
        </authorList>
    </citation>
    <scope>NUCLEOTIDE SEQUENCE</scope>
    <source>
        <strain evidence="1">AT1</strain>
    </source>
</reference>
<evidence type="ECO:0000313" key="1">
    <source>
        <dbReference type="EMBL" id="KAI8557397.1"/>
    </source>
</evidence>
<dbReference type="Proteomes" id="UP001062846">
    <property type="component" value="Chromosome 4"/>
</dbReference>
<accession>A0ACC0NXZ4</accession>